<dbReference type="Proteomes" id="UP000197068">
    <property type="component" value="Unassembled WGS sequence"/>
</dbReference>
<comment type="caution">
    <text evidence="1">The sequence shown here is derived from an EMBL/GenBank/DDBJ whole genome shotgun (WGS) entry which is preliminary data.</text>
</comment>
<keyword evidence="2" id="KW-1185">Reference proteome</keyword>
<accession>A0ABQ0MUX7</accession>
<reference evidence="1 2" key="1">
    <citation type="submission" date="2017-06" db="EMBL/GenBank/DDBJ databases">
        <title>Whole Genome Sequences of Colwellia marinimaniae MTCD1.</title>
        <authorList>
            <person name="Kusumoto H."/>
            <person name="Inoue M."/>
            <person name="Tanikawa K."/>
            <person name="Maeji H."/>
            <person name="Cameron J.H."/>
            <person name="Bartlett D.H."/>
        </authorList>
    </citation>
    <scope>NUCLEOTIDE SEQUENCE [LARGE SCALE GENOMIC DNA]</scope>
    <source>
        <strain evidence="1 2">MTCD1</strain>
    </source>
</reference>
<evidence type="ECO:0000313" key="2">
    <source>
        <dbReference type="Proteomes" id="UP000197068"/>
    </source>
</evidence>
<evidence type="ECO:0000313" key="1">
    <source>
        <dbReference type="EMBL" id="GAW96160.1"/>
    </source>
</evidence>
<dbReference type="EMBL" id="BDQM01000011">
    <property type="protein sequence ID" value="GAW96160.1"/>
    <property type="molecule type" value="Genomic_DNA"/>
</dbReference>
<gene>
    <name evidence="1" type="ORF">MTCD1_01770</name>
</gene>
<proteinExistence type="predicted"/>
<protein>
    <submittedName>
        <fullName evidence="1">Uncharacterized protein</fullName>
    </submittedName>
</protein>
<sequence length="79" mass="9252">MVLNGIIVEVDVGFNIDRKIDITNSCKKLQKRLGYYHKEFSELTRAPRMPLIGEERANVERIYNEAVANRIDLRKFNLD</sequence>
<name>A0ABQ0MUX7_9GAMM</name>
<organism evidence="1 2">
    <name type="scientific">Colwellia marinimaniae</name>
    <dbReference type="NCBI Taxonomy" id="1513592"/>
    <lineage>
        <taxon>Bacteria</taxon>
        <taxon>Pseudomonadati</taxon>
        <taxon>Pseudomonadota</taxon>
        <taxon>Gammaproteobacteria</taxon>
        <taxon>Alteromonadales</taxon>
        <taxon>Colwelliaceae</taxon>
        <taxon>Colwellia</taxon>
    </lineage>
</organism>